<dbReference type="Pfam" id="PF19300">
    <property type="entry name" value="BPD_transp_1_N"/>
    <property type="match status" value="1"/>
</dbReference>
<dbReference type="Gene3D" id="1.10.3720.10">
    <property type="entry name" value="MetI-like"/>
    <property type="match status" value="1"/>
</dbReference>
<comment type="similarity">
    <text evidence="7">Belongs to the binding-protein-dependent transport system permease family.</text>
</comment>
<reference evidence="9" key="1">
    <citation type="submission" date="2023-10" db="EMBL/GenBank/DDBJ databases">
        <title>Development of a sustainable strategy for remediation of hydrocarbon-contaminated territories based on the waste exchange concept.</title>
        <authorList>
            <person name="Krivoruchko A."/>
        </authorList>
    </citation>
    <scope>NUCLEOTIDE SEQUENCE</scope>
    <source>
        <strain evidence="9">IEGM 1175</strain>
    </source>
</reference>
<proteinExistence type="inferred from homology"/>
<dbReference type="CDD" id="cd06261">
    <property type="entry name" value="TM_PBP2"/>
    <property type="match status" value="1"/>
</dbReference>
<keyword evidence="2 7" id="KW-0813">Transport</keyword>
<dbReference type="PANTHER" id="PTHR43163:SF9">
    <property type="entry name" value="ABC TRANSPORTER PERMEASE PROTEIN"/>
    <property type="match status" value="1"/>
</dbReference>
<sequence length="341" mass="35147">MGDRALDGPPVIRRLRERRAELARVTVRRALAAPIVVLAVTLAAFVMADASPLDPLAAHLGDGYERLTDAERSAAATALGTDRPWWQAWTQWIAGLATGDAGYSPTYRQPVLDVLTERLPWTVGLSAVGLGIALVVVVLSGLIAAARPHGAVDRALAGAAVTLSSIPTFALALGSVAVFSVALGWLPVSGAAPPGQAATVGGVVRYGMLPALVLAAGQVPWMLLAFRRAVLDAEASPAVAEARARGLGEWTVLSRHVAPVAWAPLIALLGSRVPEVMVGSLVVETVFAWPGVAAATVDAALGADFALLAAVTVAASLTVLVGTWLADCLLMVADPRVRIDA</sequence>
<dbReference type="Proteomes" id="UP001185873">
    <property type="component" value="Unassembled WGS sequence"/>
</dbReference>
<evidence type="ECO:0000313" key="9">
    <source>
        <dbReference type="EMBL" id="MDV6298669.1"/>
    </source>
</evidence>
<dbReference type="RefSeq" id="WP_317469034.1">
    <property type="nucleotide sequence ID" value="NZ_JAWLKJ010000001.1"/>
</dbReference>
<keyword evidence="3" id="KW-1003">Cell membrane</keyword>
<evidence type="ECO:0000256" key="5">
    <source>
        <dbReference type="ARBA" id="ARBA00022989"/>
    </source>
</evidence>
<dbReference type="PANTHER" id="PTHR43163">
    <property type="entry name" value="DIPEPTIDE TRANSPORT SYSTEM PERMEASE PROTEIN DPPB-RELATED"/>
    <property type="match status" value="1"/>
</dbReference>
<feature type="transmembrane region" description="Helical" evidence="7">
    <location>
        <begin position="206"/>
        <end position="226"/>
    </location>
</feature>
<dbReference type="InterPro" id="IPR000515">
    <property type="entry name" value="MetI-like"/>
</dbReference>
<feature type="domain" description="ABC transmembrane type-1" evidence="8">
    <location>
        <begin position="119"/>
        <end position="326"/>
    </location>
</feature>
<dbReference type="PROSITE" id="PS50928">
    <property type="entry name" value="ABC_TM1"/>
    <property type="match status" value="1"/>
</dbReference>
<dbReference type="Pfam" id="PF00528">
    <property type="entry name" value="BPD_transp_1"/>
    <property type="match status" value="1"/>
</dbReference>
<dbReference type="EMBL" id="JAWLKJ010000001">
    <property type="protein sequence ID" value="MDV6298669.1"/>
    <property type="molecule type" value="Genomic_DNA"/>
</dbReference>
<comment type="caution">
    <text evidence="9">The sequence shown here is derived from an EMBL/GenBank/DDBJ whole genome shotgun (WGS) entry which is preliminary data.</text>
</comment>
<feature type="transmembrane region" description="Helical" evidence="7">
    <location>
        <begin position="121"/>
        <end position="144"/>
    </location>
</feature>
<evidence type="ECO:0000256" key="6">
    <source>
        <dbReference type="ARBA" id="ARBA00023136"/>
    </source>
</evidence>
<keyword evidence="6 7" id="KW-0472">Membrane</keyword>
<evidence type="ECO:0000256" key="3">
    <source>
        <dbReference type="ARBA" id="ARBA00022475"/>
    </source>
</evidence>
<evidence type="ECO:0000256" key="4">
    <source>
        <dbReference type="ARBA" id="ARBA00022692"/>
    </source>
</evidence>
<evidence type="ECO:0000256" key="7">
    <source>
        <dbReference type="RuleBase" id="RU363032"/>
    </source>
</evidence>
<dbReference type="GO" id="GO:0055085">
    <property type="term" value="P:transmembrane transport"/>
    <property type="evidence" value="ECO:0007669"/>
    <property type="project" value="InterPro"/>
</dbReference>
<dbReference type="InterPro" id="IPR045621">
    <property type="entry name" value="BPD_transp_1_N"/>
</dbReference>
<evidence type="ECO:0000256" key="2">
    <source>
        <dbReference type="ARBA" id="ARBA00022448"/>
    </source>
</evidence>
<gene>
    <name evidence="9" type="ORF">R3P82_06040</name>
</gene>
<feature type="transmembrane region" description="Helical" evidence="7">
    <location>
        <begin position="26"/>
        <end position="48"/>
    </location>
</feature>
<evidence type="ECO:0000259" key="8">
    <source>
        <dbReference type="PROSITE" id="PS50928"/>
    </source>
</evidence>
<protein>
    <submittedName>
        <fullName evidence="9">ABC transporter permease</fullName>
    </submittedName>
</protein>
<organism evidence="9 10">
    <name type="scientific">Dietzia maris</name>
    <dbReference type="NCBI Taxonomy" id="37915"/>
    <lineage>
        <taxon>Bacteria</taxon>
        <taxon>Bacillati</taxon>
        <taxon>Actinomycetota</taxon>
        <taxon>Actinomycetes</taxon>
        <taxon>Mycobacteriales</taxon>
        <taxon>Dietziaceae</taxon>
        <taxon>Dietzia</taxon>
    </lineage>
</organism>
<evidence type="ECO:0000313" key="10">
    <source>
        <dbReference type="Proteomes" id="UP001185873"/>
    </source>
</evidence>
<evidence type="ECO:0000256" key="1">
    <source>
        <dbReference type="ARBA" id="ARBA00004651"/>
    </source>
</evidence>
<dbReference type="InterPro" id="IPR035906">
    <property type="entry name" value="MetI-like_sf"/>
</dbReference>
<keyword evidence="4 7" id="KW-0812">Transmembrane</keyword>
<dbReference type="GO" id="GO:0005886">
    <property type="term" value="C:plasma membrane"/>
    <property type="evidence" value="ECO:0007669"/>
    <property type="project" value="UniProtKB-SubCell"/>
</dbReference>
<keyword evidence="5 7" id="KW-1133">Transmembrane helix</keyword>
<name>A0AAE4QUW3_9ACTN</name>
<comment type="subcellular location">
    <subcellularLocation>
        <location evidence="1 7">Cell membrane</location>
        <topology evidence="1 7">Multi-pass membrane protein</topology>
    </subcellularLocation>
</comment>
<feature type="transmembrane region" description="Helical" evidence="7">
    <location>
        <begin position="156"/>
        <end position="186"/>
    </location>
</feature>
<dbReference type="SUPFAM" id="SSF161098">
    <property type="entry name" value="MetI-like"/>
    <property type="match status" value="1"/>
</dbReference>
<dbReference type="AlphaFoldDB" id="A0AAE4QUW3"/>
<feature type="transmembrane region" description="Helical" evidence="7">
    <location>
        <begin position="305"/>
        <end position="326"/>
    </location>
</feature>
<accession>A0AAE4QUW3</accession>